<feature type="transmembrane region" description="Helical" evidence="7">
    <location>
        <begin position="416"/>
        <end position="439"/>
    </location>
</feature>
<dbReference type="Pfam" id="PF03176">
    <property type="entry name" value="MMPL"/>
    <property type="match status" value="2"/>
</dbReference>
<organism evidence="9 10">
    <name type="scientific">Furfurilactobacillus rossiae DSM 15814</name>
    <dbReference type="NCBI Taxonomy" id="1114972"/>
    <lineage>
        <taxon>Bacteria</taxon>
        <taxon>Bacillati</taxon>
        <taxon>Bacillota</taxon>
        <taxon>Bacilli</taxon>
        <taxon>Lactobacillales</taxon>
        <taxon>Lactobacillaceae</taxon>
        <taxon>Furfurilactobacillus</taxon>
    </lineage>
</organism>
<evidence type="ECO:0000256" key="3">
    <source>
        <dbReference type="ARBA" id="ARBA00022692"/>
    </source>
</evidence>
<feature type="compositionally biased region" description="Polar residues" evidence="6">
    <location>
        <begin position="120"/>
        <end position="138"/>
    </location>
</feature>
<dbReference type="PRINTS" id="PR00702">
    <property type="entry name" value="ACRIFLAVINRP"/>
</dbReference>
<name>A0A0R1RJH2_9LACO</name>
<keyword evidence="10" id="KW-1185">Reference proteome</keyword>
<dbReference type="GO" id="GO:0022857">
    <property type="term" value="F:transmembrane transporter activity"/>
    <property type="evidence" value="ECO:0007669"/>
    <property type="project" value="InterPro"/>
</dbReference>
<dbReference type="EMBL" id="AZFF01000002">
    <property type="protein sequence ID" value="KRL56854.1"/>
    <property type="molecule type" value="Genomic_DNA"/>
</dbReference>
<dbReference type="Gene3D" id="1.20.1640.10">
    <property type="entry name" value="Multidrug efflux transporter AcrB transmembrane domain"/>
    <property type="match status" value="2"/>
</dbReference>
<dbReference type="InterPro" id="IPR000731">
    <property type="entry name" value="SSD"/>
</dbReference>
<evidence type="ECO:0000256" key="2">
    <source>
        <dbReference type="ARBA" id="ARBA00022475"/>
    </source>
</evidence>
<dbReference type="OrthoDB" id="9809027at2"/>
<feature type="transmembrane region" description="Helical" evidence="7">
    <location>
        <begin position="697"/>
        <end position="718"/>
    </location>
</feature>
<dbReference type="GO" id="GO:0005886">
    <property type="term" value="C:plasma membrane"/>
    <property type="evidence" value="ECO:0007669"/>
    <property type="project" value="UniProtKB-SubCell"/>
</dbReference>
<comment type="caution">
    <text evidence="9">The sequence shown here is derived from an EMBL/GenBank/DDBJ whole genome shotgun (WGS) entry which is preliminary data.</text>
</comment>
<protein>
    <submittedName>
        <fullName evidence="9">Hydrophobe amphiphile efflux-3 (HAE3) family efflux transporter</fullName>
    </submittedName>
</protein>
<feature type="transmembrane region" description="Helical" evidence="7">
    <location>
        <begin position="375"/>
        <end position="395"/>
    </location>
</feature>
<evidence type="ECO:0000256" key="4">
    <source>
        <dbReference type="ARBA" id="ARBA00022989"/>
    </source>
</evidence>
<reference evidence="9 10" key="1">
    <citation type="journal article" date="2015" name="Genome Announc.">
        <title>Expanding the biotechnology potential of lactobacilli through comparative genomics of 213 strains and associated genera.</title>
        <authorList>
            <person name="Sun Z."/>
            <person name="Harris H.M."/>
            <person name="McCann A."/>
            <person name="Guo C."/>
            <person name="Argimon S."/>
            <person name="Zhang W."/>
            <person name="Yang X."/>
            <person name="Jeffery I.B."/>
            <person name="Cooney J.C."/>
            <person name="Kagawa T.F."/>
            <person name="Liu W."/>
            <person name="Song Y."/>
            <person name="Salvetti E."/>
            <person name="Wrobel A."/>
            <person name="Rasinkangas P."/>
            <person name="Parkhill J."/>
            <person name="Rea M.C."/>
            <person name="O'Sullivan O."/>
            <person name="Ritari J."/>
            <person name="Douillard F.P."/>
            <person name="Paul Ross R."/>
            <person name="Yang R."/>
            <person name="Briner A.E."/>
            <person name="Felis G.E."/>
            <person name="de Vos W.M."/>
            <person name="Barrangou R."/>
            <person name="Klaenhammer T.R."/>
            <person name="Caufield P.W."/>
            <person name="Cui Y."/>
            <person name="Zhang H."/>
            <person name="O'Toole P.W."/>
        </authorList>
    </citation>
    <scope>NUCLEOTIDE SEQUENCE [LARGE SCALE GENOMIC DNA]</scope>
    <source>
        <strain evidence="9 10">DSM 15814</strain>
    </source>
</reference>
<feature type="transmembrane region" description="Helical" evidence="7">
    <location>
        <begin position="12"/>
        <end position="34"/>
    </location>
</feature>
<dbReference type="PROSITE" id="PS50156">
    <property type="entry name" value="SSD"/>
    <property type="match status" value="2"/>
</dbReference>
<gene>
    <name evidence="9" type="ORF">FD35_GL001148</name>
</gene>
<feature type="transmembrane region" description="Helical" evidence="7">
    <location>
        <begin position="350"/>
        <end position="369"/>
    </location>
</feature>
<dbReference type="RefSeq" id="WP_017262444.1">
    <property type="nucleotide sequence ID" value="NZ_AUAW01000004.1"/>
</dbReference>
<keyword evidence="2" id="KW-1003">Cell membrane</keyword>
<dbReference type="AlphaFoldDB" id="A0A0R1RJH2"/>
<feature type="transmembrane region" description="Helical" evidence="7">
    <location>
        <begin position="725"/>
        <end position="746"/>
    </location>
</feature>
<keyword evidence="3 7" id="KW-0812">Transmembrane</keyword>
<evidence type="ECO:0000256" key="6">
    <source>
        <dbReference type="SAM" id="MobiDB-lite"/>
    </source>
</evidence>
<keyword evidence="4 7" id="KW-1133">Transmembrane helix</keyword>
<feature type="region of interest" description="Disordered" evidence="6">
    <location>
        <begin position="120"/>
        <end position="147"/>
    </location>
</feature>
<dbReference type="InterPro" id="IPR050545">
    <property type="entry name" value="Mycobact_MmpL"/>
</dbReference>
<dbReference type="PANTHER" id="PTHR33406:SF13">
    <property type="entry name" value="MEMBRANE PROTEIN YDFJ"/>
    <property type="match status" value="1"/>
</dbReference>
<keyword evidence="5 7" id="KW-0472">Membrane</keyword>
<proteinExistence type="predicted"/>
<feature type="transmembrane region" description="Helical" evidence="7">
    <location>
        <begin position="323"/>
        <end position="343"/>
    </location>
</feature>
<evidence type="ECO:0000256" key="1">
    <source>
        <dbReference type="ARBA" id="ARBA00004651"/>
    </source>
</evidence>
<evidence type="ECO:0000313" key="9">
    <source>
        <dbReference type="EMBL" id="KRL56854.1"/>
    </source>
</evidence>
<feature type="transmembrane region" description="Helical" evidence="7">
    <location>
        <begin position="793"/>
        <end position="819"/>
    </location>
</feature>
<feature type="domain" description="SSD" evidence="8">
    <location>
        <begin position="352"/>
        <end position="474"/>
    </location>
</feature>
<dbReference type="eggNOG" id="COG1033">
    <property type="taxonomic scope" value="Bacteria"/>
</dbReference>
<feature type="transmembrane region" description="Helical" evidence="7">
    <location>
        <begin position="512"/>
        <end position="528"/>
    </location>
</feature>
<evidence type="ECO:0000259" key="8">
    <source>
        <dbReference type="PROSITE" id="PS50156"/>
    </source>
</evidence>
<evidence type="ECO:0000256" key="7">
    <source>
        <dbReference type="SAM" id="Phobius"/>
    </source>
</evidence>
<dbReference type="Proteomes" id="UP000051999">
    <property type="component" value="Unassembled WGS sequence"/>
</dbReference>
<feature type="transmembrane region" description="Helical" evidence="7">
    <location>
        <begin position="825"/>
        <end position="850"/>
    </location>
</feature>
<dbReference type="NCBIfam" id="TIGR00921">
    <property type="entry name" value="2A067"/>
    <property type="match status" value="1"/>
</dbReference>
<dbReference type="PANTHER" id="PTHR33406">
    <property type="entry name" value="MEMBRANE PROTEIN MJ1562-RELATED"/>
    <property type="match status" value="1"/>
</dbReference>
<sequence length="860" mass="94870">MERKFEQLGQFIQKHTVVLLVGMLAITVFLGFGLPKVQMDMGNDVFVNTKSQVYKDTETYQKNFGGDSAYILLSGHQDKLISHETMQKIHSLDGRLNKIDNVRGTTNVVNVLNATLKSGNASSVQSTDQNGSGQSTQTKLMNSLSKKQKQQLQSTLAQSLTPAQQQQVQQYTLTILTPTQKQALAANPVAASQMTGQLNLKQQQQIQTYMMSLLTAGQRQQLTGQVMAQVPRVEKMSTPMLNALIFSNNGKVPSAMQQLLPKDGRHVLVVVNTSDKTDMSTYVKMTRDINRAIKQTHFQDGVKVRLAGSPAITSQVQTQVTRAMMIMLGLAVVVMVIVLSLIFRVRRRLFPLLFVAVSLIWTFGFMGWTGISLTLATMATLPIIIGLGTDFGVQFQNRYEETFRQQHNRQDALNTGIGKMGPAVGIALIVMTFSFLTMFLSKAPMMQQFGLTLAIGVVSAYLTELILMFSLLPFFDRHAEPVKAAEPHKLSQPSGLAKVLARYAAFVTKHSVIVLIIGVLLGGAGFAVEHNINTETDMTKMIPQQMTALKDTKYLQKQIGSTTYITYLVRADDVRDKRVMQYTDQFGRQEQRRYHDVTDVTSLPTSLNLSGQQLTDTKQGTLNSGIASLPSSMKQVLMSNNQHYATLQFKINKNLSSADQLKLMNKITKDIDAPHGIHVAPAGAEVMMLTGSHNMTANHWLIIIAGIAIIFLVLFVIYRDPRFAMYPILPILLVLGLSPLTLWLMGTSYNPLTISLSSLVLGIGTEFTILILERYREEQKRGKSTVDATISAVSSVGQAIFVSGMTVIGGFSAIIFASFPVLKSFGLITVIDTGFSLISALTILPAIIVFMHRGDKRKQV</sequence>
<dbReference type="STRING" id="1114972.FD35_GL001148"/>
<dbReference type="InterPro" id="IPR004869">
    <property type="entry name" value="MMPL_dom"/>
</dbReference>
<feature type="transmembrane region" description="Helical" evidence="7">
    <location>
        <begin position="451"/>
        <end position="475"/>
    </location>
</feature>
<feature type="transmembrane region" description="Helical" evidence="7">
    <location>
        <begin position="752"/>
        <end position="772"/>
    </location>
</feature>
<dbReference type="InterPro" id="IPR001036">
    <property type="entry name" value="Acrflvin-R"/>
</dbReference>
<evidence type="ECO:0000313" key="10">
    <source>
        <dbReference type="Proteomes" id="UP000051999"/>
    </source>
</evidence>
<accession>A0A0R1RJH2</accession>
<dbReference type="PATRIC" id="fig|1114972.6.peg.1163"/>
<feature type="domain" description="SSD" evidence="8">
    <location>
        <begin position="731"/>
        <end position="850"/>
    </location>
</feature>
<evidence type="ECO:0000256" key="5">
    <source>
        <dbReference type="ARBA" id="ARBA00023136"/>
    </source>
</evidence>
<dbReference type="SUPFAM" id="SSF82866">
    <property type="entry name" value="Multidrug efflux transporter AcrB transmembrane domain"/>
    <property type="match status" value="2"/>
</dbReference>
<comment type="subcellular location">
    <subcellularLocation>
        <location evidence="1">Cell membrane</location>
        <topology evidence="1">Multi-pass membrane protein</topology>
    </subcellularLocation>
</comment>